<comment type="subcellular location">
    <subcellularLocation>
        <location evidence="2">Cytoplasm</location>
    </subcellularLocation>
    <subcellularLocation>
        <location evidence="1">Nucleus</location>
    </subcellularLocation>
</comment>
<protein>
    <recommendedName>
        <fullName evidence="3">IkappaB kinase</fullName>
        <ecNumber evidence="3">2.7.11.10</ecNumber>
    </recommendedName>
</protein>
<feature type="compositionally biased region" description="Basic and acidic residues" evidence="13">
    <location>
        <begin position="804"/>
        <end position="815"/>
    </location>
</feature>
<evidence type="ECO:0000256" key="4">
    <source>
        <dbReference type="ARBA" id="ARBA00022490"/>
    </source>
</evidence>
<keyword evidence="5" id="KW-0723">Serine/threonine-protein kinase</keyword>
<dbReference type="InterPro" id="IPR000719">
    <property type="entry name" value="Prot_kinase_dom"/>
</dbReference>
<dbReference type="CTD" id="44432"/>
<dbReference type="InterPro" id="IPR008271">
    <property type="entry name" value="Ser/Thr_kinase_AS"/>
</dbReference>
<dbReference type="SUPFAM" id="SSF56112">
    <property type="entry name" value="Protein kinase-like (PK-like)"/>
    <property type="match status" value="1"/>
</dbReference>
<comment type="catalytic activity">
    <reaction evidence="12">
        <text>L-seryl-[I-kappa-B protein] + ATP = O-phospho-L-seryl-[I-kappa-B protein] + ADP + H(+)</text>
        <dbReference type="Rhea" id="RHEA:19073"/>
        <dbReference type="Rhea" id="RHEA-COMP:13698"/>
        <dbReference type="Rhea" id="RHEA-COMP:13699"/>
        <dbReference type="ChEBI" id="CHEBI:15378"/>
        <dbReference type="ChEBI" id="CHEBI:29999"/>
        <dbReference type="ChEBI" id="CHEBI:30616"/>
        <dbReference type="ChEBI" id="CHEBI:83421"/>
        <dbReference type="ChEBI" id="CHEBI:456216"/>
        <dbReference type="EC" id="2.7.11.10"/>
    </reaction>
</comment>
<evidence type="ECO:0000256" key="1">
    <source>
        <dbReference type="ARBA" id="ARBA00004123"/>
    </source>
</evidence>
<evidence type="ECO:0000256" key="7">
    <source>
        <dbReference type="ARBA" id="ARBA00022679"/>
    </source>
</evidence>
<feature type="domain" description="Protein kinase" evidence="14">
    <location>
        <begin position="28"/>
        <end position="326"/>
    </location>
</feature>
<dbReference type="GO" id="GO:0008385">
    <property type="term" value="C:IkappaB kinase complex"/>
    <property type="evidence" value="ECO:0007669"/>
    <property type="project" value="TreeGrafter"/>
</dbReference>
<dbReference type="PANTHER" id="PTHR22969:SF17">
    <property type="entry name" value="INHIBITOR OF NUCLEAR FACTOR KAPPA-B KINASE SUBUNIT BETA"/>
    <property type="match status" value="1"/>
</dbReference>
<evidence type="ECO:0000256" key="9">
    <source>
        <dbReference type="ARBA" id="ARBA00022777"/>
    </source>
</evidence>
<dbReference type="Gene3D" id="1.20.1270.250">
    <property type="match status" value="2"/>
</dbReference>
<dbReference type="GO" id="GO:0008384">
    <property type="term" value="F:IkappaB kinase activity"/>
    <property type="evidence" value="ECO:0007669"/>
    <property type="project" value="UniProtKB-EC"/>
</dbReference>
<evidence type="ECO:0000256" key="3">
    <source>
        <dbReference type="ARBA" id="ARBA00012442"/>
    </source>
</evidence>
<dbReference type="Pfam" id="PF18397">
    <property type="entry name" value="IKBKB_SDD"/>
    <property type="match status" value="2"/>
</dbReference>
<keyword evidence="15" id="KW-1185">Reference proteome</keyword>
<dbReference type="Proteomes" id="UP000694843">
    <property type="component" value="Unplaced"/>
</dbReference>
<organism evidence="15 16">
    <name type="scientific">Hyalella azteca</name>
    <name type="common">Amphipod</name>
    <dbReference type="NCBI Taxonomy" id="294128"/>
    <lineage>
        <taxon>Eukaryota</taxon>
        <taxon>Metazoa</taxon>
        <taxon>Ecdysozoa</taxon>
        <taxon>Arthropoda</taxon>
        <taxon>Crustacea</taxon>
        <taxon>Multicrustacea</taxon>
        <taxon>Malacostraca</taxon>
        <taxon>Eumalacostraca</taxon>
        <taxon>Peracarida</taxon>
        <taxon>Amphipoda</taxon>
        <taxon>Senticaudata</taxon>
        <taxon>Talitrida</taxon>
        <taxon>Talitroidea</taxon>
        <taxon>Hyalellidae</taxon>
        <taxon>Hyalella</taxon>
    </lineage>
</organism>
<dbReference type="GO" id="GO:0045944">
    <property type="term" value="P:positive regulation of transcription by RNA polymerase II"/>
    <property type="evidence" value="ECO:0007669"/>
    <property type="project" value="TreeGrafter"/>
</dbReference>
<evidence type="ECO:0000256" key="12">
    <source>
        <dbReference type="ARBA" id="ARBA00048789"/>
    </source>
</evidence>
<dbReference type="SMART" id="SM00220">
    <property type="entry name" value="S_TKc"/>
    <property type="match status" value="1"/>
</dbReference>
<keyword evidence="11" id="KW-0539">Nucleus</keyword>
<dbReference type="InterPro" id="IPR046375">
    <property type="entry name" value="IKBKB_SDD_sf"/>
</dbReference>
<keyword evidence="7" id="KW-0808">Transferase</keyword>
<dbReference type="GO" id="GO:0005634">
    <property type="term" value="C:nucleus"/>
    <property type="evidence" value="ECO:0007669"/>
    <property type="project" value="UniProtKB-SubCell"/>
</dbReference>
<dbReference type="Pfam" id="PF00069">
    <property type="entry name" value="Pkinase"/>
    <property type="match status" value="1"/>
</dbReference>
<dbReference type="PROSITE" id="PS50011">
    <property type="entry name" value="PROTEIN_KINASE_DOM"/>
    <property type="match status" value="1"/>
</dbReference>
<proteinExistence type="predicted"/>
<dbReference type="KEGG" id="hazt:108669188"/>
<evidence type="ECO:0000256" key="8">
    <source>
        <dbReference type="ARBA" id="ARBA00022741"/>
    </source>
</evidence>
<dbReference type="PROSITE" id="PS00108">
    <property type="entry name" value="PROTEIN_KINASE_ST"/>
    <property type="match status" value="1"/>
</dbReference>
<gene>
    <name evidence="16" type="primary">LOC108669188</name>
</gene>
<evidence type="ECO:0000313" key="15">
    <source>
        <dbReference type="Proteomes" id="UP000694843"/>
    </source>
</evidence>
<keyword evidence="10" id="KW-0067">ATP-binding</keyword>
<dbReference type="FunFam" id="1.10.510.10:FF:000147">
    <property type="entry name" value="Inhibitor of nuclear factor kappa-B kinase subunit beta"/>
    <property type="match status" value="1"/>
</dbReference>
<feature type="compositionally biased region" description="Polar residues" evidence="13">
    <location>
        <begin position="7"/>
        <end position="17"/>
    </location>
</feature>
<evidence type="ECO:0000259" key="14">
    <source>
        <dbReference type="PROSITE" id="PS50011"/>
    </source>
</evidence>
<evidence type="ECO:0000256" key="2">
    <source>
        <dbReference type="ARBA" id="ARBA00004496"/>
    </source>
</evidence>
<dbReference type="InterPro" id="IPR051180">
    <property type="entry name" value="IKK"/>
</dbReference>
<evidence type="ECO:0000256" key="13">
    <source>
        <dbReference type="SAM" id="MobiDB-lite"/>
    </source>
</evidence>
<keyword evidence="4" id="KW-0963">Cytoplasm</keyword>
<feature type="region of interest" description="Disordered" evidence="13">
    <location>
        <begin position="487"/>
        <end position="565"/>
    </location>
</feature>
<dbReference type="AlphaFoldDB" id="A0A979FUM6"/>
<dbReference type="GO" id="GO:0033209">
    <property type="term" value="P:tumor necrosis factor-mediated signaling pathway"/>
    <property type="evidence" value="ECO:0007669"/>
    <property type="project" value="TreeGrafter"/>
</dbReference>
<evidence type="ECO:0000256" key="11">
    <source>
        <dbReference type="ARBA" id="ARBA00023242"/>
    </source>
</evidence>
<evidence type="ECO:0000313" key="16">
    <source>
        <dbReference type="RefSeq" id="XP_047740933.1"/>
    </source>
</evidence>
<dbReference type="InterPro" id="IPR041185">
    <property type="entry name" value="IKBKB_SDD"/>
</dbReference>
<dbReference type="EC" id="2.7.11.10" evidence="3"/>
<dbReference type="GO" id="GO:0005524">
    <property type="term" value="F:ATP binding"/>
    <property type="evidence" value="ECO:0007669"/>
    <property type="project" value="UniProtKB-KW"/>
</dbReference>
<keyword evidence="6" id="KW-0597">Phosphoprotein</keyword>
<dbReference type="RefSeq" id="XP_047740933.1">
    <property type="nucleotide sequence ID" value="XM_047884977.1"/>
</dbReference>
<sequence>MDGSSEGDGTSSITSKATSHDPDAFKPWVKEKVLGTGGFGTVTLWKNENSGETVALKKCRWGNTGSPASPETLLSPEHKERWQKEVQIMLRLEHPCVVSCFPVPSELEGGPGDLPILCMEYCSGGDLRKLLNRPENCCGLREVVVRSCLKDLTEAVAYLHSQRIIHRDLKPENIVLQENEGQTRYKLIDLGYAKELEYTSVCTSFVGTLQYLAPELFLSKRYSCTVDYWSLGLVVHEIVTGVRPFLPNMSPVEWMKRVRSKKSCHICVYEGRSGDIHFSERMFDENHISKPLKSGLEAWLQLMLEWEPARRGQVEGAKPDDKKQVVAFTRMAALLNKKIIGVLVVCGVTNEEDDWLLYVFSTCALTPQVAPHFPTLVEEMLRSPRALVEHALQRRMWCHSLYFLYRENKLLSALISAQKIAMLHLLSRHAEVTRCGQRVLNDIAKLQARHHLFMEALNTDLDHYTSQSPQARVSECTNQFPQARVSEYTSQSPQARVSEYTSQSPQARVSECTNQFPQPRVSEYTSQSPQARVSEYTSQSPQARVSEYTSQSPQARVSEYTSQSPQARVTSEKAYGAWRGGGEATLSAVHAAVDKTQRLDAALTALNTKVMELNGSPFSCAKTPTDTLDTIVSSCEELYVSLRRRSRDERSRPHDSTAMCKLLLQALRKRDRLYQDLYTHIEKQWSCLSEVTALAVPLEELLADIARAAQTISSLQQHRQDDIWKIMAIVASHSRGNVAGAPGGDLPRAPAPPQPLTNLALLLEQSSEQTDNIIAENRALRCQMVELLSSNISSTLVVVDPKAAAEHPASDRHLTTDGNSVLTKQQQRSATQSKQNPPPQPAAAAAPVTKTAMLEARRSFPVETAL</sequence>
<keyword evidence="9 16" id="KW-0418">Kinase</keyword>
<keyword evidence="8" id="KW-0547">Nucleotide-binding</keyword>
<dbReference type="OrthoDB" id="267381at2759"/>
<evidence type="ECO:0000256" key="6">
    <source>
        <dbReference type="ARBA" id="ARBA00022553"/>
    </source>
</evidence>
<accession>A0A979FUM6</accession>
<dbReference type="InterPro" id="IPR011009">
    <property type="entry name" value="Kinase-like_dom_sf"/>
</dbReference>
<dbReference type="PANTHER" id="PTHR22969">
    <property type="entry name" value="IKB KINASE"/>
    <property type="match status" value="1"/>
</dbReference>
<feature type="region of interest" description="Disordered" evidence="13">
    <location>
        <begin position="804"/>
        <end position="850"/>
    </location>
</feature>
<dbReference type="GeneID" id="108669188"/>
<evidence type="ECO:0000256" key="5">
    <source>
        <dbReference type="ARBA" id="ARBA00022527"/>
    </source>
</evidence>
<dbReference type="Gene3D" id="1.10.510.10">
    <property type="entry name" value="Transferase(Phosphotransferase) domain 1"/>
    <property type="match status" value="1"/>
</dbReference>
<feature type="region of interest" description="Disordered" evidence="13">
    <location>
        <begin position="1"/>
        <end position="21"/>
    </location>
</feature>
<reference evidence="16" key="1">
    <citation type="submission" date="2025-08" db="UniProtKB">
        <authorList>
            <consortium name="RefSeq"/>
        </authorList>
    </citation>
    <scope>IDENTIFICATION</scope>
    <source>
        <tissue evidence="16">Whole organism</tissue>
    </source>
</reference>
<name>A0A979FUM6_HYAAZ</name>
<evidence type="ECO:0000256" key="10">
    <source>
        <dbReference type="ARBA" id="ARBA00022840"/>
    </source>
</evidence>
<feature type="compositionally biased region" description="Polar residues" evidence="13">
    <location>
        <begin position="816"/>
        <end position="835"/>
    </location>
</feature>